<protein>
    <submittedName>
        <fullName evidence="3">LPXTG cell wall anchor domain-containing protein</fullName>
    </submittedName>
</protein>
<dbReference type="EMBL" id="JAUQUB010000001">
    <property type="protein sequence ID" value="MDO7881244.1"/>
    <property type="molecule type" value="Genomic_DNA"/>
</dbReference>
<keyword evidence="2" id="KW-0732">Signal</keyword>
<dbReference type="Proteomes" id="UP001241072">
    <property type="component" value="Unassembled WGS sequence"/>
</dbReference>
<keyword evidence="4" id="KW-1185">Reference proteome</keyword>
<feature type="transmembrane region" description="Helical" evidence="1">
    <location>
        <begin position="336"/>
        <end position="356"/>
    </location>
</feature>
<proteinExistence type="predicted"/>
<organism evidence="3 4">
    <name type="scientific">Antiquaquibacter soli</name>
    <dbReference type="NCBI Taxonomy" id="3064523"/>
    <lineage>
        <taxon>Bacteria</taxon>
        <taxon>Bacillati</taxon>
        <taxon>Actinomycetota</taxon>
        <taxon>Actinomycetes</taxon>
        <taxon>Micrococcales</taxon>
        <taxon>Microbacteriaceae</taxon>
        <taxon>Antiquaquibacter</taxon>
    </lineage>
</organism>
<keyword evidence="1" id="KW-1133">Transmembrane helix</keyword>
<name>A0ABT9BL00_9MICO</name>
<dbReference type="RefSeq" id="WP_305001659.1">
    <property type="nucleotide sequence ID" value="NZ_JAUQUB010000001.1"/>
</dbReference>
<feature type="signal peptide" evidence="2">
    <location>
        <begin position="1"/>
        <end position="29"/>
    </location>
</feature>
<dbReference type="NCBIfam" id="TIGR01167">
    <property type="entry name" value="LPXTG_anchor"/>
    <property type="match status" value="1"/>
</dbReference>
<feature type="chain" id="PRO_5046549207" evidence="2">
    <location>
        <begin position="30"/>
        <end position="363"/>
    </location>
</feature>
<comment type="caution">
    <text evidence="3">The sequence shown here is derived from an EMBL/GenBank/DDBJ whole genome shotgun (WGS) entry which is preliminary data.</text>
</comment>
<keyword evidence="1" id="KW-0812">Transmembrane</keyword>
<evidence type="ECO:0000313" key="3">
    <source>
        <dbReference type="EMBL" id="MDO7881244.1"/>
    </source>
</evidence>
<gene>
    <name evidence="3" type="ORF">Q5716_03285</name>
</gene>
<keyword evidence="1" id="KW-0472">Membrane</keyword>
<reference evidence="3 4" key="1">
    <citation type="submission" date="2023-07" db="EMBL/GenBank/DDBJ databases">
        <title>Protaetiibacter sp. nov WY-16 isolated from soil.</title>
        <authorList>
            <person name="Liu B."/>
            <person name="Wan Y."/>
        </authorList>
    </citation>
    <scope>NUCLEOTIDE SEQUENCE [LARGE SCALE GENOMIC DNA]</scope>
    <source>
        <strain evidence="3 4">WY-16</strain>
    </source>
</reference>
<evidence type="ECO:0000256" key="2">
    <source>
        <dbReference type="SAM" id="SignalP"/>
    </source>
</evidence>
<accession>A0ABT9BL00</accession>
<sequence>MRPNLLRRAAATTAVAVVLVSVTAMPASADPWDGNAIDFGLGKWYPTVNPFALEDVDLRYPNSSLEVTDLWDGMGSQRITATASNIDDVPLDCGSAADMDVSVDSETGDLVLQCSVYPLAFAEAHLFVTAQIRIYAASDLIRVSSILSNIGESAVTVDAVTFDTNFGSDGELWGYQGQSDSVLPVPAAEDEASRAALVGAGAQWAVHYQEYDAPGGIAWGAAGASTPSGLSDLDGDDYEVTVAPFSIPRGESRAVAYFALWNPQTLIDLDYTQNDNLSQVAAADALVTAMSEFDSFDGRLTDGLEGLDVVNWGSIPGDAEEPPAAPQLAATGADSATGALAALVLAVLGAGALIAARRRATSR</sequence>
<evidence type="ECO:0000313" key="4">
    <source>
        <dbReference type="Proteomes" id="UP001241072"/>
    </source>
</evidence>
<evidence type="ECO:0000256" key="1">
    <source>
        <dbReference type="SAM" id="Phobius"/>
    </source>
</evidence>